<name>A0ACC0TRX6_9AGAM</name>
<sequence>MQYTYAQNVQVYGKFDWGAYTITGNASSTAAFKNGAGIVTAHTNGLGGNLPGFATFALDTGVSYTFNGTTTKPFPEAVSAGRIYASNLSVNAGISINKQVYVSNTLTITSGNLTIPVADSIIITSGIPVAGAPFSATKHIVTATDTSSGAQGLLGIQNINTTYLLPVGSNNNYLPVTLQPQSASSYTAGVFEGITANGRSNGTALTQVQKQNTVNAVWTIARTSTNTDSCNITLAWPQALEGNNFNLGDSLGIAAYTTAWGTTTGTGDNTNNTATQLFRTFSAFAVGAKGYTLGNGPAIAFTSGNIVVSRIGAGVSGPFSGTNNVYLDEYTATGAFVRTLALPTTPGSALLQSNAIDEGRLTRSVDGHYLTLAGYSKSASSTAYSTTAVVTPRSVGAVKYDGTMNVLVPTVTTPVASTSGTVVTGSPTSLTVSSATGIATGQYVYGSYVPNNATVASVSGTSVTLSGSGGTNGGSSFVFMSAATPQYANIKSPGAAITTNGTDFWLCSRETSLQYYNSSTGTLTNIAGGNTGAAARFFNIIDSQLYTSNDFGLKLAKVGTGIPTTPTTTGGLSYASGSFAPVSPTQFCMVDASGTESGSDVLYVAETGSGTGSYGILKYTKVSGLWTSNGGYGSYTDVYQGLTGVLNGSTVTLYAIRKTTTAASGELVKIIDAGAYNTTMSGTETVLAAYNTNNNLGGSWRSIAFAPTSTNNNNAVDSPVSYGALPTANADVKLYPNPVTDHLTVEQVYKPNTFLAVYDLQGKLLLKQPVIATSTQLNVAALPAGVYLLISSDGTHSTSQKFTTYYWVGGASANYDQAASWNTVLGGGGSTRTTIASNDILVFDGSNYGTPSVTSATVYNLPAQTLNKLQLKNNVNVIFASAATASTTPVSGLASKSGHTITGNGSTNFPTDFAVGDFTANSQWGAQMSLITAVSGNILTTAETGSYGNSSHYKASTLRISQSNGLVIEAGSSLSVTLNNAPFAITLLSGASALIQGSITLQPSATQACRLVAIDASGIVVDSAAMVTDGPNNRGNIFSTNAVTTNNNIVFKKGSTYWHNPVNASSSENQVPFGSTVTGPQSVIDLQTGSKIIYSTTNGASFAGFKYGNVEIQTNLTTTASPTSLGDLIIDSGFTFINNSLTSFPVSGNITNNGNINTSVASTLLLCGTSHQTVGGTGNYFLNGLTAAVGTDVTLAHNIQMLSTTTFDSTHAITVNASQVLSSAPNASVGVTMNNFLEGSGTTRTTSFPTAIKQMGMKTLRFQEGEFGDWYLWSKSPYTTPNPHAAMWGGSLFPFNQSNIFIIGDTTVPSRLI</sequence>
<accession>A0ACC0TRX6</accession>
<keyword evidence="2" id="KW-1185">Reference proteome</keyword>
<reference evidence="1" key="1">
    <citation type="submission" date="2021-03" db="EMBL/GenBank/DDBJ databases">
        <title>Evolutionary priming and transition to the ectomycorrhizal habit in an iconic lineage of mushroom-forming fungi: is preadaptation a requirement?</title>
        <authorList>
            <consortium name="DOE Joint Genome Institute"/>
            <person name="Looney B.P."/>
            <person name="Miyauchi S."/>
            <person name="Morin E."/>
            <person name="Drula E."/>
            <person name="Courty P.E."/>
            <person name="Chicoki N."/>
            <person name="Fauchery L."/>
            <person name="Kohler A."/>
            <person name="Kuo A."/>
            <person name="LaButti K."/>
            <person name="Pangilinan J."/>
            <person name="Lipzen A."/>
            <person name="Riley R."/>
            <person name="Andreopoulos W."/>
            <person name="He G."/>
            <person name="Johnson J."/>
            <person name="Barry K.W."/>
            <person name="Grigoriev I.V."/>
            <person name="Nagy L."/>
            <person name="Hibbett D."/>
            <person name="Henrissat B."/>
            <person name="Matheny P.B."/>
            <person name="Labbe J."/>
            <person name="Martin A.F."/>
        </authorList>
    </citation>
    <scope>NUCLEOTIDE SEQUENCE</scope>
    <source>
        <strain evidence="1">BPL698</strain>
    </source>
</reference>
<gene>
    <name evidence="1" type="ORF">F5148DRAFT_1295809</name>
</gene>
<dbReference type="EMBL" id="JAGFNK010001350">
    <property type="protein sequence ID" value="KAI9432245.1"/>
    <property type="molecule type" value="Genomic_DNA"/>
</dbReference>
<protein>
    <submittedName>
        <fullName evidence="1">Uncharacterized protein</fullName>
    </submittedName>
</protein>
<dbReference type="Proteomes" id="UP001207468">
    <property type="component" value="Unassembled WGS sequence"/>
</dbReference>
<organism evidence="1 2">
    <name type="scientific">Russula earlei</name>
    <dbReference type="NCBI Taxonomy" id="71964"/>
    <lineage>
        <taxon>Eukaryota</taxon>
        <taxon>Fungi</taxon>
        <taxon>Dikarya</taxon>
        <taxon>Basidiomycota</taxon>
        <taxon>Agaricomycotina</taxon>
        <taxon>Agaricomycetes</taxon>
        <taxon>Russulales</taxon>
        <taxon>Russulaceae</taxon>
        <taxon>Russula</taxon>
    </lineage>
</organism>
<evidence type="ECO:0000313" key="1">
    <source>
        <dbReference type="EMBL" id="KAI9432245.1"/>
    </source>
</evidence>
<evidence type="ECO:0000313" key="2">
    <source>
        <dbReference type="Proteomes" id="UP001207468"/>
    </source>
</evidence>
<proteinExistence type="predicted"/>
<comment type="caution">
    <text evidence="1">The sequence shown here is derived from an EMBL/GenBank/DDBJ whole genome shotgun (WGS) entry which is preliminary data.</text>
</comment>